<dbReference type="PIRSF" id="PIRSF004638">
    <property type="entry name" value="UCP004638"/>
    <property type="match status" value="1"/>
</dbReference>
<dbReference type="HAMAP" id="MF_02239">
    <property type="entry name" value="HemJ"/>
    <property type="match status" value="1"/>
</dbReference>
<dbReference type="EMBL" id="SLXL01000001">
    <property type="protein sequence ID" value="TCP27551.1"/>
    <property type="molecule type" value="Genomic_DNA"/>
</dbReference>
<keyword evidence="10 14" id="KW-0560">Oxidoreductase</keyword>
<evidence type="ECO:0000256" key="13">
    <source>
        <dbReference type="ARBA" id="ARBA00048390"/>
    </source>
</evidence>
<keyword evidence="5 14" id="KW-1003">Cell membrane</keyword>
<evidence type="ECO:0000256" key="6">
    <source>
        <dbReference type="ARBA" id="ARBA00022617"/>
    </source>
</evidence>
<evidence type="ECO:0000256" key="11">
    <source>
        <dbReference type="ARBA" id="ARBA00023004"/>
    </source>
</evidence>
<keyword evidence="17" id="KW-1185">Reference proteome</keyword>
<evidence type="ECO:0000256" key="8">
    <source>
        <dbReference type="ARBA" id="ARBA00022723"/>
    </source>
</evidence>
<evidence type="ECO:0000256" key="1">
    <source>
        <dbReference type="ARBA" id="ARBA00004651"/>
    </source>
</evidence>
<proteinExistence type="inferred from homology"/>
<evidence type="ECO:0000256" key="9">
    <source>
        <dbReference type="ARBA" id="ARBA00022989"/>
    </source>
</evidence>
<keyword evidence="8 14" id="KW-0479">Metal-binding</keyword>
<keyword evidence="7 14" id="KW-0812">Transmembrane</keyword>
<feature type="transmembrane region" description="Helical" evidence="14">
    <location>
        <begin position="12"/>
        <end position="34"/>
    </location>
</feature>
<dbReference type="PANTHER" id="PTHR40255:SF1">
    <property type="entry name" value="PROTOPORPHYRINOGEN IX OXIDASE"/>
    <property type="match status" value="1"/>
</dbReference>
<evidence type="ECO:0000256" key="5">
    <source>
        <dbReference type="ARBA" id="ARBA00022475"/>
    </source>
</evidence>
<dbReference type="GO" id="GO:0046872">
    <property type="term" value="F:metal ion binding"/>
    <property type="evidence" value="ECO:0007669"/>
    <property type="project" value="UniProtKB-UniRule"/>
</dbReference>
<comment type="cofactor">
    <cofactor evidence="14 15">
        <name>heme b</name>
        <dbReference type="ChEBI" id="CHEBI:60344"/>
    </cofactor>
    <text evidence="14 15">Binds 1 heme b (iron(II)-protoporphyrin IX) group per subunit.</text>
</comment>
<dbReference type="InterPro" id="IPR005265">
    <property type="entry name" value="HemJ-like"/>
</dbReference>
<evidence type="ECO:0000256" key="15">
    <source>
        <dbReference type="PIRNR" id="PIRNR004638"/>
    </source>
</evidence>
<feature type="transmembrane region" description="Helical" evidence="14">
    <location>
        <begin position="93"/>
        <end position="112"/>
    </location>
</feature>
<comment type="pathway">
    <text evidence="2 14 15">Porphyrin-containing compound metabolism; protoporphyrin-IX biosynthesis; protoporphyrin-IX from protoporphyrinogen-IX: step 1/1.</text>
</comment>
<sequence length="153" mass="18018">MFDPILDFLAAAYPWTKSLHIIAVLTWMAGLFYLPRIFVYHVERVEVGDKTDEIFQVMEMKLYRYIMNPSLIAVWIFGLMLVFTPGIVDWFTIWPYTKGAAIIAMTWFHMWLGLRRKEFIAGTNTRSGKAYRMMNELPTLLMLVIVFSVIFKF</sequence>
<dbReference type="GO" id="GO:0006782">
    <property type="term" value="P:protoporphyrinogen IX biosynthetic process"/>
    <property type="evidence" value="ECO:0007669"/>
    <property type="project" value="UniProtKB-UniRule"/>
</dbReference>
<evidence type="ECO:0000256" key="3">
    <source>
        <dbReference type="ARBA" id="ARBA00006501"/>
    </source>
</evidence>
<evidence type="ECO:0000256" key="7">
    <source>
        <dbReference type="ARBA" id="ARBA00022692"/>
    </source>
</evidence>
<evidence type="ECO:0000313" key="17">
    <source>
        <dbReference type="Proteomes" id="UP000295733"/>
    </source>
</evidence>
<dbReference type="RefSeq" id="WP_132599021.1">
    <property type="nucleotide sequence ID" value="NZ_NRRP01000004.1"/>
</dbReference>
<comment type="subunit">
    <text evidence="14">Homodimer.</text>
</comment>
<keyword evidence="11 14" id="KW-0408">Iron</keyword>
<comment type="caution">
    <text evidence="16">The sequence shown here is derived from an EMBL/GenBank/DDBJ whole genome shotgun (WGS) entry which is preliminary data.</text>
</comment>
<evidence type="ECO:0000313" key="16">
    <source>
        <dbReference type="EMBL" id="TCP27551.1"/>
    </source>
</evidence>
<feature type="transmembrane region" description="Helical" evidence="14">
    <location>
        <begin position="133"/>
        <end position="151"/>
    </location>
</feature>
<evidence type="ECO:0000256" key="12">
    <source>
        <dbReference type="ARBA" id="ARBA00023136"/>
    </source>
</evidence>
<feature type="binding site" description="axial binding residue" evidence="14">
    <location>
        <position position="98"/>
    </location>
    <ligand>
        <name>heme</name>
        <dbReference type="ChEBI" id="CHEBI:30413"/>
    </ligand>
    <ligandPart>
        <name>Fe</name>
        <dbReference type="ChEBI" id="CHEBI:18248"/>
    </ligandPart>
</feature>
<comment type="catalytic activity">
    <reaction evidence="13 14 15">
        <text>protoporphyrinogen IX + 3 A = protoporphyrin IX + 3 AH2</text>
        <dbReference type="Rhea" id="RHEA:62000"/>
        <dbReference type="ChEBI" id="CHEBI:13193"/>
        <dbReference type="ChEBI" id="CHEBI:17499"/>
        <dbReference type="ChEBI" id="CHEBI:57306"/>
        <dbReference type="ChEBI" id="CHEBI:57307"/>
    </reaction>
</comment>
<dbReference type="AlphaFoldDB" id="A0A4R2P120"/>
<dbReference type="OrthoDB" id="9800824at2"/>
<comment type="subcellular location">
    <subcellularLocation>
        <location evidence="1 14">Cell membrane</location>
        <topology evidence="1 14">Multi-pass membrane protein</topology>
    </subcellularLocation>
</comment>
<feature type="transmembrane region" description="Helical" evidence="14">
    <location>
        <begin position="65"/>
        <end position="87"/>
    </location>
</feature>
<organism evidence="16 17">
    <name type="scientific">Rhodovulum adriaticum</name>
    <name type="common">Rhodopseudomonas adriatica</name>
    <dbReference type="NCBI Taxonomy" id="35804"/>
    <lineage>
        <taxon>Bacteria</taxon>
        <taxon>Pseudomonadati</taxon>
        <taxon>Pseudomonadota</taxon>
        <taxon>Alphaproteobacteria</taxon>
        <taxon>Rhodobacterales</taxon>
        <taxon>Paracoccaceae</taxon>
        <taxon>Rhodovulum</taxon>
    </lineage>
</organism>
<keyword evidence="6 14" id="KW-0349">Heme</keyword>
<accession>A0A4R2P120</accession>
<name>A0A4R2P120_RHOAD</name>
<keyword evidence="9 14" id="KW-1133">Transmembrane helix</keyword>
<dbReference type="PANTHER" id="PTHR40255">
    <property type="entry name" value="UPF0093 MEMBRANE PROTEIN SLR1790"/>
    <property type="match status" value="1"/>
</dbReference>
<evidence type="ECO:0000256" key="10">
    <source>
        <dbReference type="ARBA" id="ARBA00023002"/>
    </source>
</evidence>
<dbReference type="GO" id="GO:0070818">
    <property type="term" value="F:protoporphyrinogen oxidase activity"/>
    <property type="evidence" value="ECO:0007669"/>
    <property type="project" value="UniProtKB-UniRule"/>
</dbReference>
<dbReference type="GO" id="GO:0005886">
    <property type="term" value="C:plasma membrane"/>
    <property type="evidence" value="ECO:0007669"/>
    <property type="project" value="UniProtKB-SubCell"/>
</dbReference>
<gene>
    <name evidence="16" type="ORF">EV656_101459</name>
</gene>
<comment type="similarity">
    <text evidence="3 14 15">Belongs to the HemJ family.</text>
</comment>
<dbReference type="EC" id="1.3.99.-" evidence="14 15"/>
<reference evidence="16 17" key="1">
    <citation type="submission" date="2019-03" db="EMBL/GenBank/DDBJ databases">
        <title>Genomic Encyclopedia of Type Strains, Phase IV (KMG-IV): sequencing the most valuable type-strain genomes for metagenomic binning, comparative biology and taxonomic classification.</title>
        <authorList>
            <person name="Goeker M."/>
        </authorList>
    </citation>
    <scope>NUCLEOTIDE SEQUENCE [LARGE SCALE GENOMIC DNA]</scope>
    <source>
        <strain evidence="16 17">DSM 2781</strain>
    </source>
</reference>
<protein>
    <recommendedName>
        <fullName evidence="4 14">Protoporphyrinogen IX oxidase</fullName>
        <shortName evidence="14">PPO</shortName>
        <ecNumber evidence="14 15">1.3.99.-</ecNumber>
    </recommendedName>
</protein>
<dbReference type="Proteomes" id="UP000295733">
    <property type="component" value="Unassembled WGS sequence"/>
</dbReference>
<feature type="binding site" description="axial binding residue" evidence="14">
    <location>
        <position position="20"/>
    </location>
    <ligand>
        <name>heme</name>
        <dbReference type="ChEBI" id="CHEBI:30413"/>
    </ligand>
    <ligandPart>
        <name>Fe</name>
        <dbReference type="ChEBI" id="CHEBI:18248"/>
    </ligandPart>
</feature>
<evidence type="ECO:0000256" key="2">
    <source>
        <dbReference type="ARBA" id="ARBA00005073"/>
    </source>
</evidence>
<evidence type="ECO:0000256" key="14">
    <source>
        <dbReference type="HAMAP-Rule" id="MF_02239"/>
    </source>
</evidence>
<comment type="function">
    <text evidence="14 15">Catalyzes the oxidation of protoporphyrinogen IX to protoporphyrin IX.</text>
</comment>
<dbReference type="Pfam" id="PF03653">
    <property type="entry name" value="UPF0093"/>
    <property type="match status" value="1"/>
</dbReference>
<dbReference type="UniPathway" id="UPA00251">
    <property type="reaction ID" value="UER00324"/>
</dbReference>
<evidence type="ECO:0000256" key="4">
    <source>
        <dbReference type="ARBA" id="ARBA00017504"/>
    </source>
</evidence>
<keyword evidence="12 14" id="KW-0472">Membrane</keyword>